<evidence type="ECO:0000313" key="2">
    <source>
        <dbReference type="EMBL" id="MBH8588057.1"/>
    </source>
</evidence>
<sequence length="258" mass="30087">MDWSRAKSILIATFFILDLFLGLQLSQMMQTQSKIIREDQINRKQIEQLLDQVHVNAKLDQLEQKDYPGQLTVYKAMISELGNPWVKEKQGSYIQTFSPGLEFKNEQDLERILNQQIPFFQDFRYSKAFSSDKKRVYVQVVNQIPLFNGKVEVHLNGKQIEAIRVLHFNHLEKLSSISAVNLRTALYRLITNWEFNNNATINGANIAYRSKLYNSVNNEHILLPYWYFEVGSDYLLIQANNRGQNEGVEKIPIKQGNE</sequence>
<dbReference type="Proteomes" id="UP000641910">
    <property type="component" value="Unassembled WGS sequence"/>
</dbReference>
<feature type="domain" description="Regulatory protein YycH-like" evidence="1">
    <location>
        <begin position="36"/>
        <end position="230"/>
    </location>
</feature>
<reference evidence="2 3" key="1">
    <citation type="submission" date="2020-12" db="EMBL/GenBank/DDBJ databases">
        <title>WGS of Thermoactinomyces spp.</title>
        <authorList>
            <person name="Cheng K."/>
        </authorList>
    </citation>
    <scope>NUCLEOTIDE SEQUENCE [LARGE SCALE GENOMIC DNA]</scope>
    <source>
        <strain evidence="3">CICC 10650\ACCC 41061</strain>
    </source>
</reference>
<dbReference type="Pfam" id="PF09648">
    <property type="entry name" value="YycI"/>
    <property type="match status" value="1"/>
</dbReference>
<gene>
    <name evidence="2" type="ORF">I8U22_04385</name>
</gene>
<dbReference type="EMBL" id="JAECVU010000002">
    <property type="protein sequence ID" value="MBH8588057.1"/>
    <property type="molecule type" value="Genomic_DNA"/>
</dbReference>
<dbReference type="RefSeq" id="WP_062843217.1">
    <property type="nucleotide sequence ID" value="NZ_JACEIS010000003.1"/>
</dbReference>
<name>A0ABS0QG97_THEVU</name>
<evidence type="ECO:0000259" key="1">
    <source>
        <dbReference type="Pfam" id="PF09648"/>
    </source>
</evidence>
<organism evidence="2 3">
    <name type="scientific">Thermoactinomyces vulgaris</name>
    <dbReference type="NCBI Taxonomy" id="2026"/>
    <lineage>
        <taxon>Bacteria</taxon>
        <taxon>Bacillati</taxon>
        <taxon>Bacillota</taxon>
        <taxon>Bacilli</taxon>
        <taxon>Bacillales</taxon>
        <taxon>Thermoactinomycetaceae</taxon>
        <taxon>Thermoactinomyces</taxon>
    </lineage>
</organism>
<proteinExistence type="predicted"/>
<dbReference type="Gene3D" id="2.40.128.690">
    <property type="entry name" value="YycH protein, domain 3-like"/>
    <property type="match status" value="1"/>
</dbReference>
<protein>
    <submittedName>
        <fullName evidence="2">Two-component system regulatory protein YycI</fullName>
    </submittedName>
</protein>
<evidence type="ECO:0000313" key="3">
    <source>
        <dbReference type="Proteomes" id="UP000641910"/>
    </source>
</evidence>
<accession>A0ABS0QG97</accession>
<dbReference type="InterPro" id="IPR018604">
    <property type="entry name" value="YycI-like"/>
</dbReference>
<comment type="caution">
    <text evidence="2">The sequence shown here is derived from an EMBL/GenBank/DDBJ whole genome shotgun (WGS) entry which is preliminary data.</text>
</comment>
<keyword evidence="3" id="KW-1185">Reference proteome</keyword>